<organism evidence="13 14">
    <name type="scientific">Cotesia glomerata</name>
    <name type="common">Lepidopteran parasitic wasp</name>
    <name type="synonym">Apanteles glomeratus</name>
    <dbReference type="NCBI Taxonomy" id="32391"/>
    <lineage>
        <taxon>Eukaryota</taxon>
        <taxon>Metazoa</taxon>
        <taxon>Ecdysozoa</taxon>
        <taxon>Arthropoda</taxon>
        <taxon>Hexapoda</taxon>
        <taxon>Insecta</taxon>
        <taxon>Pterygota</taxon>
        <taxon>Neoptera</taxon>
        <taxon>Endopterygota</taxon>
        <taxon>Hymenoptera</taxon>
        <taxon>Apocrita</taxon>
        <taxon>Ichneumonoidea</taxon>
        <taxon>Braconidae</taxon>
        <taxon>Microgastrinae</taxon>
        <taxon>Cotesia</taxon>
    </lineage>
</organism>
<dbReference type="InterPro" id="IPR018867">
    <property type="entry name" value="Cell_div_borealin"/>
</dbReference>
<dbReference type="GO" id="GO:0051233">
    <property type="term" value="C:spindle midzone"/>
    <property type="evidence" value="ECO:0007669"/>
    <property type="project" value="TreeGrafter"/>
</dbReference>
<dbReference type="InterPro" id="IPR018851">
    <property type="entry name" value="Borealin_N"/>
</dbReference>
<keyword evidence="6" id="KW-0498">Mitosis</keyword>
<evidence type="ECO:0000256" key="3">
    <source>
        <dbReference type="ARBA" id="ARBA00009914"/>
    </source>
</evidence>
<dbReference type="GO" id="GO:0051301">
    <property type="term" value="P:cell division"/>
    <property type="evidence" value="ECO:0007669"/>
    <property type="project" value="UniProtKB-KW"/>
</dbReference>
<feature type="compositionally biased region" description="Basic and acidic residues" evidence="10">
    <location>
        <begin position="155"/>
        <end position="164"/>
    </location>
</feature>
<feature type="domain" description="Borealin C-terminal" evidence="12">
    <location>
        <begin position="179"/>
        <end position="286"/>
    </location>
</feature>
<keyword evidence="5" id="KW-0132">Cell division</keyword>
<dbReference type="Pfam" id="PF10512">
    <property type="entry name" value="Borealin"/>
    <property type="match status" value="1"/>
</dbReference>
<gene>
    <name evidence="13" type="ORF">KQX54_014506</name>
</gene>
<comment type="similarity">
    <text evidence="3">Belongs to the borealin family.</text>
</comment>
<dbReference type="GO" id="GO:0032133">
    <property type="term" value="C:chromosome passenger complex"/>
    <property type="evidence" value="ECO:0007669"/>
    <property type="project" value="TreeGrafter"/>
</dbReference>
<evidence type="ECO:0000256" key="1">
    <source>
        <dbReference type="ARBA" id="ARBA00004123"/>
    </source>
</evidence>
<dbReference type="GO" id="GO:0000775">
    <property type="term" value="C:chromosome, centromeric region"/>
    <property type="evidence" value="ECO:0007669"/>
    <property type="project" value="UniProtKB-SubCell"/>
</dbReference>
<evidence type="ECO:0000256" key="9">
    <source>
        <dbReference type="ARBA" id="ARBA00023328"/>
    </source>
</evidence>
<evidence type="ECO:0000313" key="13">
    <source>
        <dbReference type="EMBL" id="KAH0549816.1"/>
    </source>
</evidence>
<evidence type="ECO:0000256" key="7">
    <source>
        <dbReference type="ARBA" id="ARBA00023242"/>
    </source>
</evidence>
<keyword evidence="14" id="KW-1185">Reference proteome</keyword>
<evidence type="ECO:0000313" key="14">
    <source>
        <dbReference type="Proteomes" id="UP000826195"/>
    </source>
</evidence>
<keyword evidence="8" id="KW-0131">Cell cycle</keyword>
<evidence type="ECO:0008006" key="15">
    <source>
        <dbReference type="Google" id="ProtNLM"/>
    </source>
</evidence>
<dbReference type="Proteomes" id="UP000826195">
    <property type="component" value="Unassembled WGS sequence"/>
</dbReference>
<keyword evidence="7" id="KW-0539">Nucleus</keyword>
<keyword evidence="9" id="KW-0137">Centromere</keyword>
<feature type="domain" description="Borealin N-terminal" evidence="11">
    <location>
        <begin position="21"/>
        <end position="74"/>
    </location>
</feature>
<dbReference type="EMBL" id="JAHXZJ010001864">
    <property type="protein sequence ID" value="KAH0549816.1"/>
    <property type="molecule type" value="Genomic_DNA"/>
</dbReference>
<dbReference type="PANTHER" id="PTHR16040:SF7">
    <property type="entry name" value="AUSTRALIN, ISOFORM A-RELATED"/>
    <property type="match status" value="1"/>
</dbReference>
<evidence type="ECO:0000256" key="5">
    <source>
        <dbReference type="ARBA" id="ARBA00022618"/>
    </source>
</evidence>
<evidence type="ECO:0000259" key="12">
    <source>
        <dbReference type="Pfam" id="PF10512"/>
    </source>
</evidence>
<evidence type="ECO:0000256" key="2">
    <source>
        <dbReference type="ARBA" id="ARBA00004584"/>
    </source>
</evidence>
<dbReference type="GO" id="GO:0000070">
    <property type="term" value="P:mitotic sister chromatid segregation"/>
    <property type="evidence" value="ECO:0007669"/>
    <property type="project" value="TreeGrafter"/>
</dbReference>
<comment type="subcellular location">
    <subcellularLocation>
        <location evidence="2">Chromosome</location>
        <location evidence="2">Centromere</location>
    </subcellularLocation>
    <subcellularLocation>
        <location evidence="1">Nucleus</location>
    </subcellularLocation>
</comment>
<protein>
    <recommendedName>
        <fullName evidence="15">Borealin</fullName>
    </recommendedName>
</protein>
<name>A0AAV7IF34_COTGL</name>
<reference evidence="13 14" key="1">
    <citation type="journal article" date="2021" name="J. Hered.">
        <title>A chromosome-level genome assembly of the parasitoid wasp, Cotesia glomerata (Hymenoptera: Braconidae).</title>
        <authorList>
            <person name="Pinto B.J."/>
            <person name="Weis J.J."/>
            <person name="Gamble T."/>
            <person name="Ode P.J."/>
            <person name="Paul R."/>
            <person name="Zaspel J.M."/>
        </authorList>
    </citation>
    <scope>NUCLEOTIDE SEQUENCE [LARGE SCALE GENOMIC DNA]</scope>
    <source>
        <strain evidence="13">CgM1</strain>
    </source>
</reference>
<evidence type="ECO:0000259" key="11">
    <source>
        <dbReference type="Pfam" id="PF10444"/>
    </source>
</evidence>
<accession>A0AAV7IF34</accession>
<dbReference type="PANTHER" id="PTHR16040">
    <property type="entry name" value="AUSTRALIN, ISOFORM A-RELATED"/>
    <property type="match status" value="1"/>
</dbReference>
<evidence type="ECO:0000256" key="8">
    <source>
        <dbReference type="ARBA" id="ARBA00023306"/>
    </source>
</evidence>
<proteinExistence type="inferred from homology"/>
<feature type="compositionally biased region" description="Low complexity" evidence="10">
    <location>
        <begin position="182"/>
        <end position="193"/>
    </location>
</feature>
<comment type="caution">
    <text evidence="13">The sequence shown here is derived from an EMBL/GenBank/DDBJ whole genome shotgun (WGS) entry which is preliminary data.</text>
</comment>
<evidence type="ECO:0000256" key="10">
    <source>
        <dbReference type="SAM" id="MobiDB-lite"/>
    </source>
</evidence>
<dbReference type="AlphaFoldDB" id="A0AAV7IF34"/>
<sequence>MPRTKQVRKRSSSNAITDECDLLIKDCDKKVSMLVRNSEATFKSIIDGIKNQIDTALFRIPPEIRKITLGELVNLDRDSDVSPNDETVNKEQKRNVTVPHSSIKSKKILKRQTATSTDDGYATESGTKKKSIRHVSRLESTELKSHASRVTRSGSRSETRKLERSSSVSNDRNTSKTRTTKKMFTPTTKQPMKSRAITPKIEPNTPMNILRRPREGEVVLSMQGSPLLVSAVPEDRMASVNVPLQNGNMISLLPKDGRLRLSTLPGLDEESTKQLKILKEHLEKVIGNQ</sequence>
<dbReference type="Gene3D" id="6.10.250.1900">
    <property type="match status" value="1"/>
</dbReference>
<keyword evidence="4" id="KW-0158">Chromosome</keyword>
<dbReference type="GO" id="GO:0005634">
    <property type="term" value="C:nucleus"/>
    <property type="evidence" value="ECO:0007669"/>
    <property type="project" value="UniProtKB-SubCell"/>
</dbReference>
<evidence type="ECO:0000256" key="4">
    <source>
        <dbReference type="ARBA" id="ARBA00022454"/>
    </source>
</evidence>
<dbReference type="Pfam" id="PF10444">
    <property type="entry name" value="Nbl1_Borealin_N"/>
    <property type="match status" value="1"/>
</dbReference>
<feature type="region of interest" description="Disordered" evidence="10">
    <location>
        <begin position="77"/>
        <end position="193"/>
    </location>
</feature>
<dbReference type="InterPro" id="IPR046466">
    <property type="entry name" value="Borealin_C"/>
</dbReference>
<evidence type="ECO:0000256" key="6">
    <source>
        <dbReference type="ARBA" id="ARBA00022776"/>
    </source>
</evidence>
<feature type="compositionally biased region" description="Basic and acidic residues" evidence="10">
    <location>
        <begin position="136"/>
        <end position="145"/>
    </location>
</feature>